<reference evidence="2 3" key="1">
    <citation type="submission" date="2021-08" db="EMBL/GenBank/DDBJ databases">
        <title>Comparative Genomics Analysis of the Genus Qipengyuania Reveals Extensive Genetic Diversity and Metabolic Versatility, Including the Description of Fifteen Novel Species.</title>
        <authorList>
            <person name="Liu Y."/>
        </authorList>
    </citation>
    <scope>NUCLEOTIDE SEQUENCE [LARGE SCALE GENOMIC DNA]</scope>
    <source>
        <strain evidence="2 3">YG27</strain>
    </source>
</reference>
<name>A0ABS7JQI4_9SPHN</name>
<gene>
    <name evidence="2" type="ORF">K3181_00180</name>
</gene>
<dbReference type="Gene3D" id="3.40.960.10">
    <property type="entry name" value="VSR Endonuclease"/>
    <property type="match status" value="1"/>
</dbReference>
<keyword evidence="2" id="KW-0540">Nuclease</keyword>
<sequence length="124" mass="14276">MIRGSRETVKQARRLRSEMSAPERILWQQLRMRSGGFKFRRQHPAGVYVLDFYCARRRLAVEVDGWAHDSAERIAKDRNRSAFLRPQRIATTRIPAKAVLEDVEAVVLRLTEICAARAADLSIL</sequence>
<dbReference type="GO" id="GO:0004519">
    <property type="term" value="F:endonuclease activity"/>
    <property type="evidence" value="ECO:0007669"/>
    <property type="project" value="UniProtKB-KW"/>
</dbReference>
<evidence type="ECO:0000259" key="1">
    <source>
        <dbReference type="Pfam" id="PF04480"/>
    </source>
</evidence>
<organism evidence="2 3">
    <name type="scientific">Qipengyuania mesophila</name>
    <dbReference type="NCBI Taxonomy" id="2867246"/>
    <lineage>
        <taxon>Bacteria</taxon>
        <taxon>Pseudomonadati</taxon>
        <taxon>Pseudomonadota</taxon>
        <taxon>Alphaproteobacteria</taxon>
        <taxon>Sphingomonadales</taxon>
        <taxon>Erythrobacteraceae</taxon>
        <taxon>Qipengyuania</taxon>
    </lineage>
</organism>
<dbReference type="Pfam" id="PF04480">
    <property type="entry name" value="DUF559"/>
    <property type="match status" value="1"/>
</dbReference>
<evidence type="ECO:0000313" key="3">
    <source>
        <dbReference type="Proteomes" id="UP000782554"/>
    </source>
</evidence>
<feature type="domain" description="DUF559" evidence="1">
    <location>
        <begin position="9"/>
        <end position="112"/>
    </location>
</feature>
<evidence type="ECO:0000313" key="2">
    <source>
        <dbReference type="EMBL" id="MBX7499854.1"/>
    </source>
</evidence>
<dbReference type="PANTHER" id="PTHR38590">
    <property type="entry name" value="BLL0828 PROTEIN"/>
    <property type="match status" value="1"/>
</dbReference>
<dbReference type="InterPro" id="IPR011335">
    <property type="entry name" value="Restrct_endonuc-II-like"/>
</dbReference>
<dbReference type="CDD" id="cd01038">
    <property type="entry name" value="Endonuclease_DUF559"/>
    <property type="match status" value="1"/>
</dbReference>
<keyword evidence="2" id="KW-0255">Endonuclease</keyword>
<keyword evidence="3" id="KW-1185">Reference proteome</keyword>
<dbReference type="RefSeq" id="WP_221599685.1">
    <property type="nucleotide sequence ID" value="NZ_JAIGNU010000001.1"/>
</dbReference>
<dbReference type="Proteomes" id="UP000782554">
    <property type="component" value="Unassembled WGS sequence"/>
</dbReference>
<dbReference type="EMBL" id="JAIGNU010000001">
    <property type="protein sequence ID" value="MBX7499854.1"/>
    <property type="molecule type" value="Genomic_DNA"/>
</dbReference>
<comment type="caution">
    <text evidence="2">The sequence shown here is derived from an EMBL/GenBank/DDBJ whole genome shotgun (WGS) entry which is preliminary data.</text>
</comment>
<accession>A0ABS7JQI4</accession>
<dbReference type="InterPro" id="IPR007569">
    <property type="entry name" value="DUF559"/>
</dbReference>
<dbReference type="PANTHER" id="PTHR38590:SF1">
    <property type="entry name" value="BLL0828 PROTEIN"/>
    <property type="match status" value="1"/>
</dbReference>
<proteinExistence type="predicted"/>
<dbReference type="InterPro" id="IPR047216">
    <property type="entry name" value="Endonuclease_DUF559_bact"/>
</dbReference>
<dbReference type="SUPFAM" id="SSF52980">
    <property type="entry name" value="Restriction endonuclease-like"/>
    <property type="match status" value="1"/>
</dbReference>
<protein>
    <submittedName>
        <fullName evidence="2">Endonuclease domain-containing protein</fullName>
    </submittedName>
</protein>
<keyword evidence="2" id="KW-0378">Hydrolase</keyword>